<dbReference type="PIRSF" id="PIRSF001434">
    <property type="entry name" value="CGS"/>
    <property type="match status" value="1"/>
</dbReference>
<dbReference type="Gene3D" id="3.90.1150.10">
    <property type="entry name" value="Aspartate Aminotransferase, domain 1"/>
    <property type="match status" value="1"/>
</dbReference>
<dbReference type="InterPro" id="IPR054542">
    <property type="entry name" value="Cys_met_metab_PP"/>
</dbReference>
<dbReference type="InterPro" id="IPR015424">
    <property type="entry name" value="PyrdxlP-dep_Trfase"/>
</dbReference>
<dbReference type="GO" id="GO:0005737">
    <property type="term" value="C:cytoplasm"/>
    <property type="evidence" value="ECO:0007669"/>
    <property type="project" value="TreeGrafter"/>
</dbReference>
<protein>
    <recommendedName>
        <fullName evidence="4">homocysteine desulfhydrase</fullName>
        <ecNumber evidence="4">4.4.1.2</ecNumber>
    </recommendedName>
    <alternativeName>
        <fullName evidence="5">Homocysteine desulfhydrase</fullName>
    </alternativeName>
</protein>
<keyword evidence="10" id="KW-0808">Transferase</keyword>
<dbReference type="GO" id="GO:0030170">
    <property type="term" value="F:pyridoxal phosphate binding"/>
    <property type="evidence" value="ECO:0007669"/>
    <property type="project" value="InterPro"/>
</dbReference>
<dbReference type="InterPro" id="IPR000277">
    <property type="entry name" value="Cys/Met-Metab_PyrdxlP-dep_enz"/>
</dbReference>
<evidence type="ECO:0000256" key="5">
    <source>
        <dbReference type="ARBA" id="ARBA00047199"/>
    </source>
</evidence>
<evidence type="ECO:0000313" key="10">
    <source>
        <dbReference type="EMBL" id="MBS4224588.1"/>
    </source>
</evidence>
<dbReference type="EC" id="4.4.1.2" evidence="4"/>
<dbReference type="GO" id="GO:0018826">
    <property type="term" value="F:methionine gamma-lyase activity"/>
    <property type="evidence" value="ECO:0007669"/>
    <property type="project" value="UniProtKB-EC"/>
</dbReference>
<dbReference type="AlphaFoldDB" id="A0A942UTR2"/>
<organism evidence="10 11">
    <name type="scientific">Lederbergia citrea</name>
    <dbReference type="NCBI Taxonomy" id="2833581"/>
    <lineage>
        <taxon>Bacteria</taxon>
        <taxon>Bacillati</taxon>
        <taxon>Bacillota</taxon>
        <taxon>Bacilli</taxon>
        <taxon>Bacillales</taxon>
        <taxon>Bacillaceae</taxon>
        <taxon>Lederbergia</taxon>
    </lineage>
</organism>
<comment type="caution">
    <text evidence="10">The sequence shown here is derived from an EMBL/GenBank/DDBJ whole genome shotgun (WGS) entry which is preliminary data.</text>
</comment>
<proteinExistence type="inferred from homology"/>
<dbReference type="Proteomes" id="UP000676456">
    <property type="component" value="Unassembled WGS sequence"/>
</dbReference>
<reference evidence="10 11" key="1">
    <citation type="submission" date="2021-05" db="EMBL/GenBank/DDBJ databases">
        <title>Novel Bacillus species.</title>
        <authorList>
            <person name="Liu G."/>
        </authorList>
    </citation>
    <scope>NUCLEOTIDE SEQUENCE [LARGE SCALE GENOMIC DNA]</scope>
    <source>
        <strain evidence="10 11">FJAT-49682</strain>
    </source>
</reference>
<comment type="catalytic activity">
    <reaction evidence="6">
        <text>L-homocysteine + H2O = 2-oxobutanoate + hydrogen sulfide + NH4(+) + H(+)</text>
        <dbReference type="Rhea" id="RHEA:14501"/>
        <dbReference type="ChEBI" id="CHEBI:15377"/>
        <dbReference type="ChEBI" id="CHEBI:15378"/>
        <dbReference type="ChEBI" id="CHEBI:16763"/>
        <dbReference type="ChEBI" id="CHEBI:28938"/>
        <dbReference type="ChEBI" id="CHEBI:29919"/>
        <dbReference type="ChEBI" id="CHEBI:58199"/>
        <dbReference type="EC" id="4.4.1.2"/>
    </reaction>
    <physiologicalReaction direction="left-to-right" evidence="6">
        <dbReference type="Rhea" id="RHEA:14502"/>
    </physiologicalReaction>
</comment>
<sequence length="380" mass="41674">MRDVSFETKVVHQSQKNKNNFTSKASPIHQTSSFSFKDLDELEGYFEGETPYLYSRYGNPNTDELGAAVAALEGTESGAASSSGMSAILAGILAVVKNGDHIVACDDLYGGTYHLLDEELKNFGINVSFVSFANEEEVREAIQPNTKLLYTESITNPFLRVEDISGLVQLGQEFNLFTMVDNTFATPYLMQPCREGIDLVVHSATKYLGGHSDVSAGVIVGKENLIQAAKQKIVSLGGNLSPFEAWLTCRGVKTLALRMEKQSRNAQAVAVMLKQNENISKVYYPEGVSERGNGAIVTIELSQQCNIRTFFASLGWIKIVPSLGGVETTVSYPYGTSHRNLPAEAQEKLGINERVVRLSIGIENEQDIVEQFFQAIEKSC</sequence>
<accession>A0A942UTR2</accession>
<dbReference type="FunFam" id="3.40.640.10:FF:000046">
    <property type="entry name" value="Cystathionine gamma-lyase"/>
    <property type="match status" value="1"/>
</dbReference>
<evidence type="ECO:0000256" key="8">
    <source>
        <dbReference type="PIRSR" id="PIRSR001434-2"/>
    </source>
</evidence>
<dbReference type="GO" id="GO:0047982">
    <property type="term" value="F:homocysteine desulfhydrase activity"/>
    <property type="evidence" value="ECO:0007669"/>
    <property type="project" value="UniProtKB-EC"/>
</dbReference>
<comment type="cofactor">
    <cofactor evidence="1 9">
        <name>pyridoxal 5'-phosphate</name>
        <dbReference type="ChEBI" id="CHEBI:597326"/>
    </cofactor>
</comment>
<evidence type="ECO:0000256" key="6">
    <source>
        <dbReference type="ARBA" id="ARBA00048780"/>
    </source>
</evidence>
<evidence type="ECO:0000313" key="11">
    <source>
        <dbReference type="Proteomes" id="UP000676456"/>
    </source>
</evidence>
<dbReference type="GO" id="GO:0008483">
    <property type="term" value="F:transaminase activity"/>
    <property type="evidence" value="ECO:0007669"/>
    <property type="project" value="UniProtKB-KW"/>
</dbReference>
<keyword evidence="11" id="KW-1185">Reference proteome</keyword>
<comment type="catalytic activity">
    <reaction evidence="7">
        <text>L-methionine + H2O = methanethiol + 2-oxobutanoate + NH4(+)</text>
        <dbReference type="Rhea" id="RHEA:23800"/>
        <dbReference type="ChEBI" id="CHEBI:15377"/>
        <dbReference type="ChEBI" id="CHEBI:16007"/>
        <dbReference type="ChEBI" id="CHEBI:16763"/>
        <dbReference type="ChEBI" id="CHEBI:28938"/>
        <dbReference type="ChEBI" id="CHEBI:57844"/>
        <dbReference type="EC" id="4.4.1.11"/>
    </reaction>
    <physiologicalReaction direction="left-to-right" evidence="7">
        <dbReference type="Rhea" id="RHEA:23801"/>
    </physiologicalReaction>
</comment>
<evidence type="ECO:0000256" key="4">
    <source>
        <dbReference type="ARBA" id="ARBA00047175"/>
    </source>
</evidence>
<keyword evidence="3 8" id="KW-0663">Pyridoxal phosphate</keyword>
<name>A0A942UTR2_9BACI</name>
<dbReference type="PANTHER" id="PTHR11808">
    <property type="entry name" value="TRANS-SULFURATION ENZYME FAMILY MEMBER"/>
    <property type="match status" value="1"/>
</dbReference>
<dbReference type="Pfam" id="PF01053">
    <property type="entry name" value="Cys_Met_Meta_PP"/>
    <property type="match status" value="1"/>
</dbReference>
<comment type="similarity">
    <text evidence="2 9">Belongs to the trans-sulfuration enzymes family.</text>
</comment>
<evidence type="ECO:0000256" key="3">
    <source>
        <dbReference type="ARBA" id="ARBA00022898"/>
    </source>
</evidence>
<evidence type="ECO:0000256" key="1">
    <source>
        <dbReference type="ARBA" id="ARBA00001933"/>
    </source>
</evidence>
<gene>
    <name evidence="10" type="ORF">KHA91_17905</name>
</gene>
<dbReference type="InterPro" id="IPR015421">
    <property type="entry name" value="PyrdxlP-dep_Trfase_major"/>
</dbReference>
<evidence type="ECO:0000256" key="9">
    <source>
        <dbReference type="RuleBase" id="RU362118"/>
    </source>
</evidence>
<evidence type="ECO:0000256" key="7">
    <source>
        <dbReference type="ARBA" id="ARBA00052699"/>
    </source>
</evidence>
<dbReference type="PROSITE" id="PS00868">
    <property type="entry name" value="CYS_MET_METAB_PP"/>
    <property type="match status" value="1"/>
</dbReference>
<evidence type="ECO:0000256" key="2">
    <source>
        <dbReference type="ARBA" id="ARBA00009077"/>
    </source>
</evidence>
<dbReference type="EMBL" id="JAGYPN010000004">
    <property type="protein sequence ID" value="MBS4224588.1"/>
    <property type="molecule type" value="Genomic_DNA"/>
</dbReference>
<dbReference type="Gene3D" id="3.40.640.10">
    <property type="entry name" value="Type I PLP-dependent aspartate aminotransferase-like (Major domain)"/>
    <property type="match status" value="1"/>
</dbReference>
<dbReference type="RefSeq" id="WP_213099639.1">
    <property type="nucleotide sequence ID" value="NZ_JAGYPH010000004.1"/>
</dbReference>
<dbReference type="InterPro" id="IPR015422">
    <property type="entry name" value="PyrdxlP-dep_Trfase_small"/>
</dbReference>
<dbReference type="GO" id="GO:0019346">
    <property type="term" value="P:transsulfuration"/>
    <property type="evidence" value="ECO:0007669"/>
    <property type="project" value="InterPro"/>
</dbReference>
<keyword evidence="10" id="KW-0032">Aminotransferase</keyword>
<feature type="modified residue" description="N6-(pyridoxal phosphate)lysine" evidence="8">
    <location>
        <position position="206"/>
    </location>
</feature>
<dbReference type="SUPFAM" id="SSF53383">
    <property type="entry name" value="PLP-dependent transferases"/>
    <property type="match status" value="1"/>
</dbReference>
<dbReference type="CDD" id="cd00614">
    <property type="entry name" value="CGS_like"/>
    <property type="match status" value="1"/>
</dbReference>